<dbReference type="EMBL" id="MU128978">
    <property type="protein sequence ID" value="KAF9513020.1"/>
    <property type="molecule type" value="Genomic_DNA"/>
</dbReference>
<organism evidence="1 2">
    <name type="scientific">Hydnum rufescens UP504</name>
    <dbReference type="NCBI Taxonomy" id="1448309"/>
    <lineage>
        <taxon>Eukaryota</taxon>
        <taxon>Fungi</taxon>
        <taxon>Dikarya</taxon>
        <taxon>Basidiomycota</taxon>
        <taxon>Agaricomycotina</taxon>
        <taxon>Agaricomycetes</taxon>
        <taxon>Cantharellales</taxon>
        <taxon>Hydnaceae</taxon>
        <taxon>Hydnum</taxon>
    </lineage>
</organism>
<evidence type="ECO:0000313" key="2">
    <source>
        <dbReference type="Proteomes" id="UP000886523"/>
    </source>
</evidence>
<reference evidence="1" key="1">
    <citation type="journal article" date="2020" name="Nat. Commun.">
        <title>Large-scale genome sequencing of mycorrhizal fungi provides insights into the early evolution of symbiotic traits.</title>
        <authorList>
            <person name="Miyauchi S."/>
            <person name="Kiss E."/>
            <person name="Kuo A."/>
            <person name="Drula E."/>
            <person name="Kohler A."/>
            <person name="Sanchez-Garcia M."/>
            <person name="Morin E."/>
            <person name="Andreopoulos B."/>
            <person name="Barry K.W."/>
            <person name="Bonito G."/>
            <person name="Buee M."/>
            <person name="Carver A."/>
            <person name="Chen C."/>
            <person name="Cichocki N."/>
            <person name="Clum A."/>
            <person name="Culley D."/>
            <person name="Crous P.W."/>
            <person name="Fauchery L."/>
            <person name="Girlanda M."/>
            <person name="Hayes R.D."/>
            <person name="Keri Z."/>
            <person name="LaButti K."/>
            <person name="Lipzen A."/>
            <person name="Lombard V."/>
            <person name="Magnuson J."/>
            <person name="Maillard F."/>
            <person name="Murat C."/>
            <person name="Nolan M."/>
            <person name="Ohm R.A."/>
            <person name="Pangilinan J."/>
            <person name="Pereira M.F."/>
            <person name="Perotto S."/>
            <person name="Peter M."/>
            <person name="Pfister S."/>
            <person name="Riley R."/>
            <person name="Sitrit Y."/>
            <person name="Stielow J.B."/>
            <person name="Szollosi G."/>
            <person name="Zifcakova L."/>
            <person name="Stursova M."/>
            <person name="Spatafora J.W."/>
            <person name="Tedersoo L."/>
            <person name="Vaario L.M."/>
            <person name="Yamada A."/>
            <person name="Yan M."/>
            <person name="Wang P."/>
            <person name="Xu J."/>
            <person name="Bruns T."/>
            <person name="Baldrian P."/>
            <person name="Vilgalys R."/>
            <person name="Dunand C."/>
            <person name="Henrissat B."/>
            <person name="Grigoriev I.V."/>
            <person name="Hibbett D."/>
            <person name="Nagy L.G."/>
            <person name="Martin F.M."/>
        </authorList>
    </citation>
    <scope>NUCLEOTIDE SEQUENCE</scope>
    <source>
        <strain evidence="1">UP504</strain>
    </source>
</reference>
<dbReference type="Proteomes" id="UP000886523">
    <property type="component" value="Unassembled WGS sequence"/>
</dbReference>
<keyword evidence="2" id="KW-1185">Reference proteome</keyword>
<protein>
    <submittedName>
        <fullName evidence="1">Uncharacterized protein</fullName>
    </submittedName>
</protein>
<name>A0A9P6AW54_9AGAM</name>
<comment type="caution">
    <text evidence="1">The sequence shown here is derived from an EMBL/GenBank/DDBJ whole genome shotgun (WGS) entry which is preliminary data.</text>
</comment>
<accession>A0A9P6AW54</accession>
<gene>
    <name evidence="1" type="ORF">BS47DRAFT_1011293</name>
</gene>
<sequence length="107" mass="12324">MPPVQNLIWKLLNATTATSLATSRTSAHSQFREGIDWPQQWKTSLLPCMTTSPHPQCLPGSRLWIPTSWNFPDLLTYSRFQSTYPLCSHIGLREGVERRLFTCIYIE</sequence>
<dbReference type="AlphaFoldDB" id="A0A9P6AW54"/>
<proteinExistence type="predicted"/>
<evidence type="ECO:0000313" key="1">
    <source>
        <dbReference type="EMBL" id="KAF9513020.1"/>
    </source>
</evidence>